<dbReference type="FunFam" id="3.20.20.70:FF:000031">
    <property type="entry name" value="Glutamate synthase 1 [NADH]"/>
    <property type="match status" value="1"/>
</dbReference>
<evidence type="ECO:0000256" key="2">
    <source>
        <dbReference type="ARBA" id="ARBA00001927"/>
    </source>
</evidence>
<dbReference type="FunFam" id="3.60.20.10:FF:000001">
    <property type="entry name" value="Glutamate synthase, large subunit"/>
    <property type="match status" value="1"/>
</dbReference>
<evidence type="ECO:0000256" key="12">
    <source>
        <dbReference type="ARBA" id="ARBA00023004"/>
    </source>
</evidence>
<evidence type="ECO:0000256" key="11">
    <source>
        <dbReference type="ARBA" id="ARBA00023002"/>
    </source>
</evidence>
<dbReference type="Gene3D" id="2.160.20.60">
    <property type="entry name" value="Glutamate synthase, alpha subunit, C-terminal domain"/>
    <property type="match status" value="1"/>
</dbReference>
<gene>
    <name evidence="19" type="ORF">PAI11_15280</name>
</gene>
<keyword evidence="9" id="KW-0274">FAD</keyword>
<dbReference type="SUPFAM" id="SSF56235">
    <property type="entry name" value="N-terminal nucleophile aminohydrolases (Ntn hydrolases)"/>
    <property type="match status" value="1"/>
</dbReference>
<evidence type="ECO:0000256" key="9">
    <source>
        <dbReference type="ARBA" id="ARBA00022827"/>
    </source>
</evidence>
<keyword evidence="14" id="KW-0314">Glutamate biosynthesis</keyword>
<protein>
    <submittedName>
        <fullName evidence="19">Glutamate synthase [NADPH] large chain</fullName>
        <ecNumber evidence="19">1.4.1.13</ecNumber>
    </submittedName>
</protein>
<dbReference type="CDD" id="cd00713">
    <property type="entry name" value="GltS"/>
    <property type="match status" value="1"/>
</dbReference>
<comment type="caution">
    <text evidence="19">The sequence shown here is derived from an EMBL/GenBank/DDBJ whole genome shotgun (WGS) entry which is preliminary data.</text>
</comment>
<dbReference type="FunFam" id="3.20.20.70:FF:000053">
    <property type="entry name" value="Glutamate synthase large subunit"/>
    <property type="match status" value="1"/>
</dbReference>
<dbReference type="InterPro" id="IPR050711">
    <property type="entry name" value="ET-N_metabolism_enzyme"/>
</dbReference>
<evidence type="ECO:0000313" key="20">
    <source>
        <dbReference type="Proteomes" id="UP000005143"/>
    </source>
</evidence>
<dbReference type="GO" id="GO:0004355">
    <property type="term" value="F:glutamate synthase (NADPH) activity"/>
    <property type="evidence" value="ECO:0007669"/>
    <property type="project" value="UniProtKB-EC"/>
</dbReference>
<reference evidence="19 20" key="1">
    <citation type="journal article" date="2013" name="Biodegradation">
        <title>Quantitative proteomic analysis of ibuprofen-degrading Patulibacter sp. strain I11.</title>
        <authorList>
            <person name="Almeida B."/>
            <person name="Kjeldal H."/>
            <person name="Lolas I."/>
            <person name="Knudsen A.D."/>
            <person name="Carvalho G."/>
            <person name="Nielsen K.L."/>
            <person name="Barreto Crespo M.T."/>
            <person name="Stensballe A."/>
            <person name="Nielsen J.L."/>
        </authorList>
    </citation>
    <scope>NUCLEOTIDE SEQUENCE [LARGE SCALE GENOMIC DNA]</scope>
    <source>
        <strain evidence="19 20">I11</strain>
    </source>
</reference>
<feature type="region of interest" description="Disordered" evidence="17">
    <location>
        <begin position="885"/>
        <end position="910"/>
    </location>
</feature>
<keyword evidence="12" id="KW-0408">Iron</keyword>
<dbReference type="Gene3D" id="3.60.20.10">
    <property type="entry name" value="Glutamine Phosphoribosylpyrophosphate, subunit 1, domain 1"/>
    <property type="match status" value="1"/>
</dbReference>
<comment type="cofactor">
    <cofactor evidence="3">
        <name>FAD</name>
        <dbReference type="ChEBI" id="CHEBI:57692"/>
    </cofactor>
</comment>
<evidence type="ECO:0000256" key="13">
    <source>
        <dbReference type="ARBA" id="ARBA00023014"/>
    </source>
</evidence>
<dbReference type="CDD" id="cd02808">
    <property type="entry name" value="GltS_FMN"/>
    <property type="match status" value="1"/>
</dbReference>
<dbReference type="PROSITE" id="PS51278">
    <property type="entry name" value="GATASE_TYPE_2"/>
    <property type="match status" value="1"/>
</dbReference>
<evidence type="ECO:0000256" key="8">
    <source>
        <dbReference type="ARBA" id="ARBA00022723"/>
    </source>
</evidence>
<keyword evidence="13" id="KW-0411">Iron-sulfur</keyword>
<dbReference type="EC" id="1.4.1.13" evidence="19"/>
<evidence type="ECO:0000256" key="6">
    <source>
        <dbReference type="ARBA" id="ARBA00022630"/>
    </source>
</evidence>
<sequence length="1497" mass="162078">MVARLDNDPQHETIVRALTALEHLDHRGAAGADARTGDGAGILVQLPHAFLRAVVDFELPQPGQYGVAMCFLPRDEAQRHKVEEMLERNVRVEGQRVLGWRDVPVRPDEIGVTANESRPYVKQLFIEAGPGFDHDQEAFERKLYVIRRVCELATPEFYASSFSSRTLVYKGMLLSAQVPAFYPDLQDERFASAIALVHSRFSTNTFPSWDRAHPNRVIAHNGEINTLMGNVNWMKARESQLASHLFGGDIGKIKPVVRPGGSDSATFDNVLELLMLAGRSLPHAVMMMVPEAFENRADLPPELVGFYAYHSLLMEPWDGPAAVLFTDGRIVGATLDRNGLRPGRWVETKDGWIVLGSEAGMLPIKPDNIERLGRLAPGKLFLVDLEQHRVVEDDEIKRRVATQRPYEAWFREQAVHFSDLAPKKAVHETGEHLRQLQQAFGYTQEDQKVLLSPMASGGQEPLGSMGNDAALAVLSDQRPPLFSYFKQLFAQVTNPPIDPIREEIVMSLSTSIGGQLNLLEETPEHAHNLVLNHPILRNDELETLRQVDQGIFKSHTIDITWPIAEGPDGLKARVANACDEAYDAIQSGRNVLILSDRAAGEDRVAIPSLLATAAVHHHLVREGVRLEAGLVVESAEPREVHHFATLLGYGAAAVNPYLMFDSVDQLVADGLVPGVSDASVAQKNVVKAIGKGLLKTISKMGISTIASYSGAQIFEAVGLDSSIIDRHFAGTASRIGGIGLDVLAEEAIDRHARAYPGAIDGLLPVGGLYAWRRDGEHHMWNPTTISLLQHAVRTSDAPSNQPDLVAGDQARAKYREFSAASDSDATRRATLRGLMAFRTDAVESIALEEVEPASEIVKRFATGAMSLGSISTEAHETLAVAMNRIGGKSNTGEGGEDARRFTPEPNGDRKRSAIKQVASGRFGVTAHYLVNADQLQIKMAQGAKPGEGGQLPGHKVDKYIGSVRHTTPGVGLISPPPHHDIYSIEDLKQLIYDLRCGNPVASVSVKLVSEVGVGTIASGVAKAGADHVVIAGHDGGTGASPLSSIVSAGVPWEIGLAETQQTLLLNDLRSRVRVQTDGQLKTGRDVVIAALLGADEFGFSTAPLIATGCIMMRACHLNTCPVGIATQDPELRKRFKGTPEHVVNYFLLVAEEIREIMAQLGVRTFDELVGRSDLLRADEAIEHWKARGVDLAQLFHRPQLREGAVLRGTEPQLTGHLDDHLDWGLIQQAEAAIERAEPVRLSAKVRNIDRCVGGVLSSRIAEVQGAEGLPEGTLHIDFVGSAGQSFGGWLAPGVEFSLVGDANDYTGKGLSGGVVTVRPSDQVTFVPEEQQIVGNTVLYGATKGKLFLRGRAGERFAVRNSGASAVVEGVGDHGCEYMTGGRVVVLGSIGRNFAAGMSGGLAFVLDEHGSFRANVNPTMLDQLEEPDEADLIELRDLIAEHGERTGSTVAARVLADWDAIKRSFVKVFPADYKRVLAQLAQEEAAAARTADATEARP</sequence>
<dbReference type="PATRIC" id="fig|1097667.3.peg.1516"/>
<feature type="compositionally biased region" description="Basic and acidic residues" evidence="17">
    <location>
        <begin position="896"/>
        <end position="910"/>
    </location>
</feature>
<comment type="pathway">
    <text evidence="16">Amino-acid biosynthesis.</text>
</comment>
<dbReference type="InterPro" id="IPR002489">
    <property type="entry name" value="Glu_synth_asu_C"/>
</dbReference>
<dbReference type="Gene3D" id="3.20.20.70">
    <property type="entry name" value="Aldolase class I"/>
    <property type="match status" value="2"/>
</dbReference>
<proteinExistence type="inferred from homology"/>
<dbReference type="CDD" id="cd00982">
    <property type="entry name" value="gltB_C"/>
    <property type="match status" value="1"/>
</dbReference>
<evidence type="ECO:0000313" key="19">
    <source>
        <dbReference type="EMBL" id="EHN11592.1"/>
    </source>
</evidence>
<evidence type="ECO:0000256" key="14">
    <source>
        <dbReference type="ARBA" id="ARBA00023164"/>
    </source>
</evidence>
<dbReference type="GO" id="GO:0051538">
    <property type="term" value="F:3 iron, 4 sulfur cluster binding"/>
    <property type="evidence" value="ECO:0007669"/>
    <property type="project" value="UniProtKB-KW"/>
</dbReference>
<dbReference type="SUPFAM" id="SSF51395">
    <property type="entry name" value="FMN-linked oxidoreductases"/>
    <property type="match status" value="1"/>
</dbReference>
<dbReference type="InterPro" id="IPR006982">
    <property type="entry name" value="Glu_synth_centr_N"/>
</dbReference>
<dbReference type="GO" id="GO:0006537">
    <property type="term" value="P:glutamate biosynthetic process"/>
    <property type="evidence" value="ECO:0007669"/>
    <property type="project" value="UniProtKB-KW"/>
</dbReference>
<evidence type="ECO:0000256" key="3">
    <source>
        <dbReference type="ARBA" id="ARBA00001974"/>
    </source>
</evidence>
<keyword evidence="5" id="KW-0028">Amino-acid biosynthesis</keyword>
<feature type="domain" description="Glutamine amidotransferase type-2" evidence="18">
    <location>
        <begin position="1"/>
        <end position="386"/>
    </location>
</feature>
<dbReference type="Pfam" id="PF01645">
    <property type="entry name" value="Glu_synthase"/>
    <property type="match status" value="1"/>
</dbReference>
<dbReference type="EMBL" id="AGUD01000090">
    <property type="protein sequence ID" value="EHN11592.1"/>
    <property type="molecule type" value="Genomic_DNA"/>
</dbReference>
<dbReference type="GO" id="GO:0046872">
    <property type="term" value="F:metal ion binding"/>
    <property type="evidence" value="ECO:0007669"/>
    <property type="project" value="UniProtKB-KW"/>
</dbReference>
<keyword evidence="8" id="KW-0479">Metal-binding</keyword>
<dbReference type="FunFam" id="2.160.20.60:FF:000001">
    <property type="entry name" value="Glutamate synthase, large subunit"/>
    <property type="match status" value="1"/>
</dbReference>
<evidence type="ECO:0000256" key="1">
    <source>
        <dbReference type="ARBA" id="ARBA00001917"/>
    </source>
</evidence>
<keyword evidence="7" id="KW-0288">FMN</keyword>
<comment type="cofactor">
    <cofactor evidence="1">
        <name>FMN</name>
        <dbReference type="ChEBI" id="CHEBI:58210"/>
    </cofactor>
</comment>
<keyword evidence="6" id="KW-0285">Flavoprotein</keyword>
<keyword evidence="15" id="KW-0003">3Fe-4S</keyword>
<dbReference type="Pfam" id="PF04898">
    <property type="entry name" value="Glu_syn_central"/>
    <property type="match status" value="1"/>
</dbReference>
<evidence type="ECO:0000256" key="17">
    <source>
        <dbReference type="SAM" id="MobiDB-lite"/>
    </source>
</evidence>
<comment type="similarity">
    <text evidence="4">Belongs to the glutamate synthase family.</text>
</comment>
<name>H0E402_9ACTN</name>
<evidence type="ECO:0000256" key="7">
    <source>
        <dbReference type="ARBA" id="ARBA00022643"/>
    </source>
</evidence>
<accession>H0E402</accession>
<dbReference type="InterPro" id="IPR036485">
    <property type="entry name" value="Glu_synth_asu_C_sf"/>
</dbReference>
<keyword evidence="10" id="KW-0315">Glutamine amidotransferase</keyword>
<dbReference type="InterPro" id="IPR029055">
    <property type="entry name" value="Ntn_hydrolases_N"/>
</dbReference>
<organism evidence="19 20">
    <name type="scientific">Patulibacter medicamentivorans</name>
    <dbReference type="NCBI Taxonomy" id="1097667"/>
    <lineage>
        <taxon>Bacteria</taxon>
        <taxon>Bacillati</taxon>
        <taxon>Actinomycetota</taxon>
        <taxon>Thermoleophilia</taxon>
        <taxon>Solirubrobacterales</taxon>
        <taxon>Patulibacteraceae</taxon>
        <taxon>Patulibacter</taxon>
    </lineage>
</organism>
<dbReference type="Proteomes" id="UP000005143">
    <property type="component" value="Unassembled WGS sequence"/>
</dbReference>
<dbReference type="InterPro" id="IPR002932">
    <property type="entry name" value="Glu_synthdom"/>
</dbReference>
<comment type="cofactor">
    <cofactor evidence="2">
        <name>[3Fe-4S] cluster</name>
        <dbReference type="ChEBI" id="CHEBI:21137"/>
    </cofactor>
</comment>
<dbReference type="InterPro" id="IPR013785">
    <property type="entry name" value="Aldolase_TIM"/>
</dbReference>
<keyword evidence="11 19" id="KW-0560">Oxidoreductase</keyword>
<evidence type="ECO:0000259" key="18">
    <source>
        <dbReference type="PROSITE" id="PS51278"/>
    </source>
</evidence>
<dbReference type="SUPFAM" id="SSF69336">
    <property type="entry name" value="Alpha subunit of glutamate synthase, C-terminal domain"/>
    <property type="match status" value="1"/>
</dbReference>
<evidence type="ECO:0000256" key="16">
    <source>
        <dbReference type="ARBA" id="ARBA00029440"/>
    </source>
</evidence>
<dbReference type="GO" id="GO:0019676">
    <property type="term" value="P:ammonia assimilation cycle"/>
    <property type="evidence" value="ECO:0007669"/>
    <property type="project" value="TreeGrafter"/>
</dbReference>
<evidence type="ECO:0000256" key="5">
    <source>
        <dbReference type="ARBA" id="ARBA00022605"/>
    </source>
</evidence>
<dbReference type="InterPro" id="IPR017932">
    <property type="entry name" value="GATase_2_dom"/>
</dbReference>
<evidence type="ECO:0000256" key="10">
    <source>
        <dbReference type="ARBA" id="ARBA00022962"/>
    </source>
</evidence>
<evidence type="ECO:0000256" key="15">
    <source>
        <dbReference type="ARBA" id="ARBA00023291"/>
    </source>
</evidence>
<dbReference type="Pfam" id="PF00310">
    <property type="entry name" value="GATase_2"/>
    <property type="match status" value="1"/>
</dbReference>
<dbReference type="PANTHER" id="PTHR11938">
    <property type="entry name" value="FAD NADPH DEHYDROGENASE/OXIDOREDUCTASE"/>
    <property type="match status" value="1"/>
</dbReference>
<dbReference type="PANTHER" id="PTHR11938:SF133">
    <property type="entry name" value="GLUTAMATE SYNTHASE (NADH)"/>
    <property type="match status" value="1"/>
</dbReference>
<dbReference type="NCBIfam" id="NF008730">
    <property type="entry name" value="PRK11750.1"/>
    <property type="match status" value="1"/>
</dbReference>
<keyword evidence="20" id="KW-1185">Reference proteome</keyword>
<dbReference type="Pfam" id="PF01493">
    <property type="entry name" value="GXGXG"/>
    <property type="match status" value="1"/>
</dbReference>
<evidence type="ECO:0000256" key="4">
    <source>
        <dbReference type="ARBA" id="ARBA00009716"/>
    </source>
</evidence>